<reference evidence="1" key="1">
    <citation type="submission" date="2017-10" db="EMBL/GenBank/DDBJ databases">
        <title>Genome sequence of cellulolytic Lachnospiraceae bacterium XHS1971 isolated from hotspring sediment.</title>
        <authorList>
            <person name="Vasudevan G."/>
            <person name="Joshi A.J."/>
            <person name="Hivarkar S."/>
            <person name="Lanjekar V.B."/>
            <person name="Dhakephalkar P.K."/>
            <person name="Dagar S."/>
        </authorList>
    </citation>
    <scope>NUCLEOTIDE SEQUENCE</scope>
    <source>
        <strain evidence="1">XHS1971</strain>
    </source>
</reference>
<evidence type="ECO:0000313" key="2">
    <source>
        <dbReference type="Proteomes" id="UP000224460"/>
    </source>
</evidence>
<name>A0AC61DD26_9FIRM</name>
<dbReference type="Proteomes" id="UP000224460">
    <property type="component" value="Unassembled WGS sequence"/>
</dbReference>
<organism evidence="1 2">
    <name type="scientific">Sporanaerobium hydrogeniformans</name>
    <dbReference type="NCBI Taxonomy" id="3072179"/>
    <lineage>
        <taxon>Bacteria</taxon>
        <taxon>Bacillati</taxon>
        <taxon>Bacillota</taxon>
        <taxon>Clostridia</taxon>
        <taxon>Lachnospirales</taxon>
        <taxon>Lachnospiraceae</taxon>
        <taxon>Sporanaerobium</taxon>
    </lineage>
</organism>
<proteinExistence type="predicted"/>
<gene>
    <name evidence="1" type="ORF">CS063_10130</name>
</gene>
<accession>A0AC61DD26</accession>
<evidence type="ECO:0000313" key="1">
    <source>
        <dbReference type="EMBL" id="PHV70442.1"/>
    </source>
</evidence>
<protein>
    <submittedName>
        <fullName evidence="1">Uncharacterized protein</fullName>
    </submittedName>
</protein>
<comment type="caution">
    <text evidence="1">The sequence shown here is derived from an EMBL/GenBank/DDBJ whole genome shotgun (WGS) entry which is preliminary data.</text>
</comment>
<sequence>MKYIKIPIKKLRDKFLLAMLILTLVPIVIQTNISVTTSRRIIEENYISTYNVSLNVSSQNLDLLLEPIINSGRTIIGNAQLQNILRERGIQKLSAKDMAYIEKEWVSIMAQNNYIDSVYFFTKHNQLVYRHKATDISGKLQNINIKDMKNLEWYKRAIDANGKEIFICQNIIANIIGDANNINKYVSCVKLVKDLEAPYSIRGVLVINLRKEILNGVFAGTSREEPSAHCIYDLSSNAFLIENAEGQVATIDKKIEAIKAYKEHKTYKNPTYVISSARNATTGWELYNIVERQWLESQSNAITLKSIGLAIVEFILITMAFILISRAISRPLEKLERVIAQCRKGNYSVEEDFDDSEIGEIGHQFLEVVNNNIRLKDDLMHTTIKQKEAELMALQEQINPHFLYNTLDLLYWKAEINEQREIADLTILLSNIFKLTLNKGELITEVKKEIEHITYYTKIQKMRYGKRLDIVIDIEESILSCKIIKLLLQPIVENAIQHGIEPKIGGGQVVIRGYREGEKLIFSISDNGVGIKDIEQLEEGYGFKNVKERIALYYGQNGNIEVTSEWNKGTCVRILLEKLRGGEG</sequence>
<dbReference type="EMBL" id="PEDL01000010">
    <property type="protein sequence ID" value="PHV70442.1"/>
    <property type="molecule type" value="Genomic_DNA"/>
</dbReference>
<keyword evidence="2" id="KW-1185">Reference proteome</keyword>